<comment type="caution">
    <text evidence="2">The sequence shown here is derived from an EMBL/GenBank/DDBJ whole genome shotgun (WGS) entry which is preliminary data.</text>
</comment>
<dbReference type="Proteomes" id="UP000230066">
    <property type="component" value="Unassembled WGS sequence"/>
</dbReference>
<gene>
    <name evidence="2" type="ORF">D915_000573</name>
</gene>
<protein>
    <recommendedName>
        <fullName evidence="1">SAP domain-containing protein</fullName>
    </recommendedName>
</protein>
<accession>A0A4E0S060</accession>
<evidence type="ECO:0000313" key="3">
    <source>
        <dbReference type="Proteomes" id="UP000230066"/>
    </source>
</evidence>
<name>A0A4E0S060_FASHE</name>
<reference evidence="2" key="1">
    <citation type="submission" date="2019-03" db="EMBL/GenBank/DDBJ databases">
        <title>Improved annotation for the trematode Fasciola hepatica.</title>
        <authorList>
            <person name="Choi Y.-J."/>
            <person name="Martin J."/>
            <person name="Mitreva M."/>
        </authorList>
    </citation>
    <scope>NUCLEOTIDE SEQUENCE [LARGE SCALE GENOMIC DNA]</scope>
</reference>
<keyword evidence="3" id="KW-1185">Reference proteome</keyword>
<evidence type="ECO:0000259" key="1">
    <source>
        <dbReference type="Pfam" id="PF02037"/>
    </source>
</evidence>
<evidence type="ECO:0000313" key="2">
    <source>
        <dbReference type="EMBL" id="THD28647.1"/>
    </source>
</evidence>
<proteinExistence type="predicted"/>
<sequence length="156" mass="17996">MTSEDNANEWERLVKMPSKELRTKLLENGLRTDGAMDKTELVERLLQHYELSAKAEDSLVTNDGYFDDRFARNLLPIALIKSEEQIGAFSNAHLRQLLISHPRNAAIQLKHHALLEQVLTCWRELQGMKCLLAFSSRYIRVHEILLLVLKTRSQSV</sequence>
<dbReference type="AlphaFoldDB" id="A0A4E0S060"/>
<dbReference type="EMBL" id="JXXN02000103">
    <property type="protein sequence ID" value="THD28647.1"/>
    <property type="molecule type" value="Genomic_DNA"/>
</dbReference>
<dbReference type="Pfam" id="PF02037">
    <property type="entry name" value="SAP"/>
    <property type="match status" value="1"/>
</dbReference>
<dbReference type="InterPro" id="IPR003034">
    <property type="entry name" value="SAP_dom"/>
</dbReference>
<organism evidence="2 3">
    <name type="scientific">Fasciola hepatica</name>
    <name type="common">Liver fluke</name>
    <dbReference type="NCBI Taxonomy" id="6192"/>
    <lineage>
        <taxon>Eukaryota</taxon>
        <taxon>Metazoa</taxon>
        <taxon>Spiralia</taxon>
        <taxon>Lophotrochozoa</taxon>
        <taxon>Platyhelminthes</taxon>
        <taxon>Trematoda</taxon>
        <taxon>Digenea</taxon>
        <taxon>Plagiorchiida</taxon>
        <taxon>Echinostomata</taxon>
        <taxon>Echinostomatoidea</taxon>
        <taxon>Fasciolidae</taxon>
        <taxon>Fasciola</taxon>
    </lineage>
</organism>
<feature type="domain" description="SAP" evidence="1">
    <location>
        <begin position="13"/>
        <end position="50"/>
    </location>
</feature>